<feature type="non-terminal residue" evidence="11">
    <location>
        <position position="1"/>
    </location>
</feature>
<dbReference type="PROSITE" id="PS00137">
    <property type="entry name" value="SUBTILASE_HIS"/>
    <property type="match status" value="1"/>
</dbReference>
<keyword evidence="4" id="KW-0378">Hydrolase</keyword>
<dbReference type="SUPFAM" id="SSF52743">
    <property type="entry name" value="Subtilisin-like"/>
    <property type="match status" value="1"/>
</dbReference>
<dbReference type="InterPro" id="IPR032815">
    <property type="entry name" value="S8_pro-domain"/>
</dbReference>
<dbReference type="PANTHER" id="PTHR42884">
    <property type="entry name" value="PROPROTEIN CONVERTASE SUBTILISIN/KEXIN-RELATED"/>
    <property type="match status" value="1"/>
</dbReference>
<dbReference type="Gene3D" id="3.40.50.200">
    <property type="entry name" value="Peptidase S8/S53 domain"/>
    <property type="match status" value="1"/>
</dbReference>
<proteinExistence type="inferred from homology"/>
<evidence type="ECO:0000256" key="6">
    <source>
        <dbReference type="ARBA" id="ARBA00023145"/>
    </source>
</evidence>
<keyword evidence="7" id="KW-0325">Glycoprotein</keyword>
<name>A0ABY7E7N3_MYAAR</name>
<dbReference type="InterPro" id="IPR036852">
    <property type="entry name" value="Peptidase_S8/S53_dom_sf"/>
</dbReference>
<keyword evidence="2" id="KW-0165">Cleavage on pair of basic residues</keyword>
<evidence type="ECO:0000256" key="7">
    <source>
        <dbReference type="ARBA" id="ARBA00023180"/>
    </source>
</evidence>
<dbReference type="Gene3D" id="3.30.70.850">
    <property type="entry name" value="Peptidase S8, pro-domain"/>
    <property type="match status" value="1"/>
</dbReference>
<dbReference type="SUPFAM" id="SSF49785">
    <property type="entry name" value="Galactose-binding domain-like"/>
    <property type="match status" value="1"/>
</dbReference>
<dbReference type="Pfam" id="PF01483">
    <property type="entry name" value="P_proprotein"/>
    <property type="match status" value="1"/>
</dbReference>
<dbReference type="EMBL" id="CP111016">
    <property type="protein sequence ID" value="WAR04967.1"/>
    <property type="molecule type" value="Genomic_DNA"/>
</dbReference>
<evidence type="ECO:0000256" key="2">
    <source>
        <dbReference type="ARBA" id="ARBA00022685"/>
    </source>
</evidence>
<comment type="similarity">
    <text evidence="8">Belongs to the peptidase S8 family.</text>
</comment>
<evidence type="ECO:0000256" key="3">
    <source>
        <dbReference type="ARBA" id="ARBA00022729"/>
    </source>
</evidence>
<keyword evidence="9" id="KW-1133">Transmembrane helix</keyword>
<dbReference type="InterPro" id="IPR022398">
    <property type="entry name" value="Peptidase_S8_His-AS"/>
</dbReference>
<dbReference type="InterPro" id="IPR008979">
    <property type="entry name" value="Galactose-bd-like_sf"/>
</dbReference>
<dbReference type="Proteomes" id="UP001164746">
    <property type="component" value="Chromosome 5"/>
</dbReference>
<dbReference type="InterPro" id="IPR038466">
    <property type="entry name" value="S8_pro-domain_sf"/>
</dbReference>
<organism evidence="11 12">
    <name type="scientific">Mya arenaria</name>
    <name type="common">Soft-shell clam</name>
    <dbReference type="NCBI Taxonomy" id="6604"/>
    <lineage>
        <taxon>Eukaryota</taxon>
        <taxon>Metazoa</taxon>
        <taxon>Spiralia</taxon>
        <taxon>Lophotrochozoa</taxon>
        <taxon>Mollusca</taxon>
        <taxon>Bivalvia</taxon>
        <taxon>Autobranchia</taxon>
        <taxon>Heteroconchia</taxon>
        <taxon>Euheterodonta</taxon>
        <taxon>Imparidentia</taxon>
        <taxon>Neoheterodontei</taxon>
        <taxon>Myida</taxon>
        <taxon>Myoidea</taxon>
        <taxon>Myidae</taxon>
        <taxon>Mya</taxon>
    </lineage>
</organism>
<evidence type="ECO:0000256" key="4">
    <source>
        <dbReference type="ARBA" id="ARBA00022801"/>
    </source>
</evidence>
<dbReference type="PROSITE" id="PS51892">
    <property type="entry name" value="SUBTILASE"/>
    <property type="match status" value="1"/>
</dbReference>
<keyword evidence="9" id="KW-0812">Transmembrane</keyword>
<feature type="domain" description="P/Homo B" evidence="10">
    <location>
        <begin position="368"/>
        <end position="504"/>
    </location>
</feature>
<feature type="non-terminal residue" evidence="11">
    <location>
        <position position="675"/>
    </location>
</feature>
<evidence type="ECO:0000256" key="8">
    <source>
        <dbReference type="PROSITE-ProRule" id="PRU01240"/>
    </source>
</evidence>
<dbReference type="InterPro" id="IPR002884">
    <property type="entry name" value="P_dom"/>
</dbReference>
<protein>
    <submittedName>
        <fullName evidence="11">PCSK7-like protein</fullName>
    </submittedName>
</protein>
<dbReference type="Pfam" id="PF16470">
    <property type="entry name" value="S8_pro-domain"/>
    <property type="match status" value="1"/>
</dbReference>
<dbReference type="InterPro" id="IPR000209">
    <property type="entry name" value="Peptidase_S8/S53_dom"/>
</dbReference>
<evidence type="ECO:0000259" key="10">
    <source>
        <dbReference type="PROSITE" id="PS51829"/>
    </source>
</evidence>
<dbReference type="InterPro" id="IPR034182">
    <property type="entry name" value="Kexin/furin"/>
</dbReference>
<evidence type="ECO:0000313" key="11">
    <source>
        <dbReference type="EMBL" id="WAR04967.1"/>
    </source>
</evidence>
<keyword evidence="6" id="KW-0865">Zymogen</keyword>
<keyword evidence="3" id="KW-0732">Signal</keyword>
<feature type="transmembrane region" description="Helical" evidence="9">
    <location>
        <begin position="36"/>
        <end position="57"/>
    </location>
</feature>
<dbReference type="PANTHER" id="PTHR42884:SF28">
    <property type="entry name" value="PROPROTEIN CONVERTASE SUBTILISIN_KEXIN TYPE 7"/>
    <property type="match status" value="1"/>
</dbReference>
<keyword evidence="1" id="KW-0645">Protease</keyword>
<evidence type="ECO:0000256" key="9">
    <source>
        <dbReference type="SAM" id="Phobius"/>
    </source>
</evidence>
<evidence type="ECO:0000256" key="5">
    <source>
        <dbReference type="ARBA" id="ARBA00022825"/>
    </source>
</evidence>
<gene>
    <name evidence="11" type="ORF">MAR_020336</name>
</gene>
<dbReference type="Pfam" id="PF00082">
    <property type="entry name" value="Peptidase_S8"/>
    <property type="match status" value="1"/>
</dbReference>
<dbReference type="PROSITE" id="PS51829">
    <property type="entry name" value="P_HOMO_B"/>
    <property type="match status" value="1"/>
</dbReference>
<sequence length="675" mass="76052">LTSNRHETETRKRQILIYCFHQHFNIITLKRSCCKLFLKITLIVLTSTAIVLLILIGKDGVTVDRQKILKKYIHPSHSHSNSSLIWIVKIIPQGSLVNDVSYANKIAGDLNMTNIGQVPFFDNHFTFIHKLDNSSHANRSIKSIHYNHIKVWSEDNMQYLINTIEKSLEYHAGIAWYSHQRILQRRKRLIKPSYDFLDFGDPYYKLQWHLTNTWEVGLDINVTGVWRHNVTGEGVTVAVVDDESNHHGTRCAGEISAVPNNFCGVGVSYGAQFSGIRLLDGPLTDSLEAQAFTQGFQINDIYSCSWGPDDDGKTAGMKKGIDFGRHGYGSIYVVASGNGGYEGDNCNYDGYANSLYTVTIGRHRCGSLAEERGWTMALTQTRVWTYERMEADQCCNITAKDVASFDLNLLETVYVTVTIQHPRRGHLDIRLISPHGTESVIGATRHKDNSSGGFDNWTFSTVRCWGETPVGTWTLIIMDTDSSDNYSQGKLESWTLKLFGTPMTPKQLKDRKRSIEKAMHGGNLRKSMSCSPPPVTARPDTSLSVKTLKVLTVISCFCFLMAIYETFEYIFCYDKEKAEQSRTLTLLKRAHQIAARHLYGDSSPGDSQEAIGLLSGESIQLDTFQSINSSDIIPINSTNIIETDIDLGENLFTIYFLKSNFAMHNKLMKTLLIKV</sequence>
<keyword evidence="9" id="KW-0472">Membrane</keyword>
<comment type="caution">
    <text evidence="8">Lacks conserved residue(s) required for the propagation of feature annotation.</text>
</comment>
<accession>A0ABY7E7N3</accession>
<evidence type="ECO:0000256" key="1">
    <source>
        <dbReference type="ARBA" id="ARBA00022670"/>
    </source>
</evidence>
<dbReference type="Gene3D" id="2.60.120.260">
    <property type="entry name" value="Galactose-binding domain-like"/>
    <property type="match status" value="1"/>
</dbReference>
<keyword evidence="12" id="KW-1185">Reference proteome</keyword>
<reference evidence="11" key="1">
    <citation type="submission" date="2022-11" db="EMBL/GenBank/DDBJ databases">
        <title>Centuries of genome instability and evolution in soft-shell clam transmissible cancer (bioRxiv).</title>
        <authorList>
            <person name="Hart S.F.M."/>
            <person name="Yonemitsu M.A."/>
            <person name="Giersch R.M."/>
            <person name="Beal B.F."/>
            <person name="Arriagada G."/>
            <person name="Davis B.W."/>
            <person name="Ostrander E.A."/>
            <person name="Goff S.P."/>
            <person name="Metzger M.J."/>
        </authorList>
    </citation>
    <scope>NUCLEOTIDE SEQUENCE</scope>
    <source>
        <strain evidence="11">MELC-2E11</strain>
        <tissue evidence="11">Siphon/mantle</tissue>
    </source>
</reference>
<keyword evidence="5" id="KW-0720">Serine protease</keyword>
<evidence type="ECO:0000313" key="12">
    <source>
        <dbReference type="Proteomes" id="UP001164746"/>
    </source>
</evidence>
<dbReference type="CDD" id="cd04059">
    <property type="entry name" value="Peptidases_S8_Protein_convertases_Kexins_Furin-like"/>
    <property type="match status" value="1"/>
</dbReference>